<dbReference type="NCBIfam" id="TIGR01993">
    <property type="entry name" value="Pyr-5-nucltdase"/>
    <property type="match status" value="1"/>
</dbReference>
<proteinExistence type="predicted"/>
<sequence length="216" mass="25176">MPLTWIFDLDNTLHDAGRYVFPQVELQMDHYLARHLALSQTEANALRARYYDLYGATLAGVVRHHRQIDPDHFLAETHLLPELPARLIPMRILRPSLKRLRGNKLLFTNGPQDYAETVLRLLGIAQHFDAVVSIEQVGHLAKPDIRAYRRMLARHRLNPRRCAMVEDTHANLAPARRLGMRTVWLSPKLRRGPHVHARLRNLHQLPKLARQRGWHR</sequence>
<dbReference type="NCBIfam" id="TIGR01509">
    <property type="entry name" value="HAD-SF-IA-v3"/>
    <property type="match status" value="1"/>
</dbReference>
<dbReference type="PANTHER" id="PTHR12725:SF117">
    <property type="entry name" value="HALOACID DEHALOGENASE-LIKE HYDROLASE"/>
    <property type="match status" value="1"/>
</dbReference>
<keyword evidence="2" id="KW-1185">Reference proteome</keyword>
<dbReference type="InterPro" id="IPR010237">
    <property type="entry name" value="Pyr-5-nucltdase"/>
</dbReference>
<reference evidence="2" key="1">
    <citation type="journal article" date="2019" name="Int. J. Syst. Evol. Microbiol.">
        <title>The Global Catalogue of Microorganisms (GCM) 10K type strain sequencing project: providing services to taxonomists for standard genome sequencing and annotation.</title>
        <authorList>
            <consortium name="The Broad Institute Genomics Platform"/>
            <consortium name="The Broad Institute Genome Sequencing Center for Infectious Disease"/>
            <person name="Wu L."/>
            <person name="Ma J."/>
        </authorList>
    </citation>
    <scope>NUCLEOTIDE SEQUENCE [LARGE SCALE GENOMIC DNA]</scope>
    <source>
        <strain evidence="2">LMG 29894</strain>
    </source>
</reference>
<dbReference type="SFLD" id="SFLDS00003">
    <property type="entry name" value="Haloacid_Dehalogenase"/>
    <property type="match status" value="1"/>
</dbReference>
<dbReference type="InterPro" id="IPR036412">
    <property type="entry name" value="HAD-like_sf"/>
</dbReference>
<gene>
    <name evidence="1" type="ORF">ACFOW7_11650</name>
</gene>
<dbReference type="InterPro" id="IPR006439">
    <property type="entry name" value="HAD-SF_hydro_IA"/>
</dbReference>
<dbReference type="RefSeq" id="WP_378164353.1">
    <property type="nucleotide sequence ID" value="NZ_JBHSBU010000001.1"/>
</dbReference>
<dbReference type="Proteomes" id="UP001595791">
    <property type="component" value="Unassembled WGS sequence"/>
</dbReference>
<protein>
    <submittedName>
        <fullName evidence="1">Pyrimidine 5'-nucleotidase</fullName>
    </submittedName>
</protein>
<dbReference type="SUPFAM" id="SSF56784">
    <property type="entry name" value="HAD-like"/>
    <property type="match status" value="1"/>
</dbReference>
<dbReference type="Gene3D" id="1.10.150.450">
    <property type="match status" value="1"/>
</dbReference>
<evidence type="ECO:0000313" key="2">
    <source>
        <dbReference type="Proteomes" id="UP001595791"/>
    </source>
</evidence>
<dbReference type="EMBL" id="JBHSBU010000001">
    <property type="protein sequence ID" value="MFC4160001.1"/>
    <property type="molecule type" value="Genomic_DNA"/>
</dbReference>
<dbReference type="SFLD" id="SFLDG01129">
    <property type="entry name" value="C1.5:_HAD__Beta-PGM__Phosphata"/>
    <property type="match status" value="1"/>
</dbReference>
<comment type="caution">
    <text evidence="1">The sequence shown here is derived from an EMBL/GenBank/DDBJ whole genome shotgun (WGS) entry which is preliminary data.</text>
</comment>
<dbReference type="PANTHER" id="PTHR12725">
    <property type="entry name" value="HALOACID DEHALOGENASE-LIKE HYDROLASE"/>
    <property type="match status" value="1"/>
</dbReference>
<name>A0ABV8MSE2_9NEIS</name>
<organism evidence="1 2">
    <name type="scientific">Chitinimonas lacunae</name>
    <dbReference type="NCBI Taxonomy" id="1963018"/>
    <lineage>
        <taxon>Bacteria</taxon>
        <taxon>Pseudomonadati</taxon>
        <taxon>Pseudomonadota</taxon>
        <taxon>Betaproteobacteria</taxon>
        <taxon>Neisseriales</taxon>
        <taxon>Chitinibacteraceae</taxon>
        <taxon>Chitinimonas</taxon>
    </lineage>
</organism>
<evidence type="ECO:0000313" key="1">
    <source>
        <dbReference type="EMBL" id="MFC4160001.1"/>
    </source>
</evidence>
<dbReference type="Gene3D" id="3.40.50.1000">
    <property type="entry name" value="HAD superfamily/HAD-like"/>
    <property type="match status" value="1"/>
</dbReference>
<dbReference type="InterPro" id="IPR023214">
    <property type="entry name" value="HAD_sf"/>
</dbReference>
<dbReference type="SFLD" id="SFLDG01132">
    <property type="entry name" value="C1.5.3:_5'-Nucleotidase_Like"/>
    <property type="match status" value="1"/>
</dbReference>
<accession>A0ABV8MSE2</accession>
<dbReference type="Pfam" id="PF00702">
    <property type="entry name" value="Hydrolase"/>
    <property type="match status" value="1"/>
</dbReference>